<evidence type="ECO:0000313" key="10">
    <source>
        <dbReference type="Proteomes" id="UP001062165"/>
    </source>
</evidence>
<evidence type="ECO:0000256" key="4">
    <source>
        <dbReference type="RuleBase" id="RU361185"/>
    </source>
</evidence>
<keyword evidence="3 4" id="KW-0326">Glycosidase</keyword>
<dbReference type="PANTHER" id="PTHR22762">
    <property type="entry name" value="ALPHA-GLUCOSIDASE"/>
    <property type="match status" value="1"/>
</dbReference>
<organism evidence="9 10">
    <name type="scientific">Reichenbachiella carrageenanivorans</name>
    <dbReference type="NCBI Taxonomy" id="2979869"/>
    <lineage>
        <taxon>Bacteria</taxon>
        <taxon>Pseudomonadati</taxon>
        <taxon>Bacteroidota</taxon>
        <taxon>Cytophagia</taxon>
        <taxon>Cytophagales</taxon>
        <taxon>Reichenbachiellaceae</taxon>
        <taxon>Reichenbachiella</taxon>
    </lineage>
</organism>
<evidence type="ECO:0000256" key="2">
    <source>
        <dbReference type="ARBA" id="ARBA00022801"/>
    </source>
</evidence>
<feature type="domain" description="Glycosyl hydrolase family 31 C-terminal" evidence="8">
    <location>
        <begin position="602"/>
        <end position="688"/>
    </location>
</feature>
<evidence type="ECO:0000313" key="9">
    <source>
        <dbReference type="EMBL" id="UXX79733.1"/>
    </source>
</evidence>
<dbReference type="Pfam" id="PF21365">
    <property type="entry name" value="Glyco_hydro_31_3rd"/>
    <property type="match status" value="1"/>
</dbReference>
<feature type="domain" description="DUF5110" evidence="7">
    <location>
        <begin position="704"/>
        <end position="773"/>
    </location>
</feature>
<dbReference type="EMBL" id="CP106735">
    <property type="protein sequence ID" value="UXX79733.1"/>
    <property type="molecule type" value="Genomic_DNA"/>
</dbReference>
<evidence type="ECO:0000259" key="8">
    <source>
        <dbReference type="Pfam" id="PF21365"/>
    </source>
</evidence>
<dbReference type="CDD" id="cd14752">
    <property type="entry name" value="GH31_N"/>
    <property type="match status" value="1"/>
</dbReference>
<accession>A0ABY6D0U9</accession>
<dbReference type="Pfam" id="PF17137">
    <property type="entry name" value="DUF5110"/>
    <property type="match status" value="1"/>
</dbReference>
<evidence type="ECO:0000259" key="7">
    <source>
        <dbReference type="Pfam" id="PF17137"/>
    </source>
</evidence>
<gene>
    <name evidence="9" type="ORF">N7E81_01235</name>
</gene>
<evidence type="ECO:0000256" key="3">
    <source>
        <dbReference type="ARBA" id="ARBA00023295"/>
    </source>
</evidence>
<dbReference type="Gene3D" id="2.60.40.1180">
    <property type="entry name" value="Golgi alpha-mannosidase II"/>
    <property type="match status" value="2"/>
</dbReference>
<name>A0ABY6D0U9_9BACT</name>
<dbReference type="InterPro" id="IPR013780">
    <property type="entry name" value="Glyco_hydro_b"/>
</dbReference>
<dbReference type="PANTHER" id="PTHR22762:SF120">
    <property type="entry name" value="HETEROGLYCAN GLUCOSIDASE 1"/>
    <property type="match status" value="1"/>
</dbReference>
<keyword evidence="2 4" id="KW-0378">Hydrolase</keyword>
<dbReference type="SUPFAM" id="SSF74650">
    <property type="entry name" value="Galactose mutarotase-like"/>
    <property type="match status" value="1"/>
</dbReference>
<dbReference type="InterPro" id="IPR048395">
    <property type="entry name" value="Glyco_hydro_31_C"/>
</dbReference>
<dbReference type="RefSeq" id="WP_263051464.1">
    <property type="nucleotide sequence ID" value="NZ_CP106735.1"/>
</dbReference>
<dbReference type="PROSITE" id="PS00129">
    <property type="entry name" value="GLYCOSYL_HYDROL_F31_1"/>
    <property type="match status" value="1"/>
</dbReference>
<dbReference type="InterPro" id="IPR025887">
    <property type="entry name" value="Glyco_hydro_31_N_dom"/>
</dbReference>
<dbReference type="InterPro" id="IPR017853">
    <property type="entry name" value="GH"/>
</dbReference>
<dbReference type="SUPFAM" id="SSF51445">
    <property type="entry name" value="(Trans)glycosidases"/>
    <property type="match status" value="1"/>
</dbReference>
<keyword evidence="10" id="KW-1185">Reference proteome</keyword>
<comment type="similarity">
    <text evidence="1 4">Belongs to the glycosyl hydrolase 31 family.</text>
</comment>
<dbReference type="Proteomes" id="UP001062165">
    <property type="component" value="Chromosome"/>
</dbReference>
<dbReference type="Gene3D" id="2.60.40.1760">
    <property type="entry name" value="glycosyl hydrolase (family 31)"/>
    <property type="match status" value="1"/>
</dbReference>
<dbReference type="Gene3D" id="3.20.20.80">
    <property type="entry name" value="Glycosidases"/>
    <property type="match status" value="1"/>
</dbReference>
<dbReference type="Pfam" id="PF13802">
    <property type="entry name" value="Gal_mutarotas_2"/>
    <property type="match status" value="1"/>
</dbReference>
<dbReference type="Pfam" id="PF01055">
    <property type="entry name" value="Glyco_hydro_31_2nd"/>
    <property type="match status" value="1"/>
</dbReference>
<evidence type="ECO:0000259" key="6">
    <source>
        <dbReference type="Pfam" id="PF13802"/>
    </source>
</evidence>
<sequence>MDNLKEEIQKEENSDFSGNYIEKFQDKNAEEFFAGSLVSWEKQENSFLFHGEKASLQITVVSPDILKFRHGNEGYFDDDFSYAIDPSFSADQTDYKFEDLKTTFVIKTNVLKCYISKTNLATKITTLEGTSVLEDEKGYHWQDHKHYGGTINICTKVLHAGEKFYGLGDKTGRLNLIGTKRELWGTDCYGYGNETDPVYKNIPFYMGQHSQIGYGIFMDNTFRSFFDFGKERTTVCSFWAQGGEMRYYYIHGPKLIDVARKYALLTGRPQLPPKWALGYHQSKWSYYPESVVRKLGEEFRSRKIPCDVIHLDIDYMDGFRCFTWDNKKFPDPAKMIADLKEQGFKTVVIIDPGIKIDKNYDVYKQGIAGQHFCQRMDGDLLKASVWPGLCHFPDFTKAATREWWTTLFEGLMNDGVDGVWNDMNEPATFEDGTFPNDVRHDFDGHPGSHRKGHNVYGSLMAQATCAGQKKYMEGKRPFTISRSAYAGVQRHASVWTGDNMATWEHLKLANIQCQRLAASGVSFAGSDVGGFIGSPDGELYTRWIQMAVFHPFFRTHSSGDHGDKEPWKFDQQYVNIVRQFIEMRYEWLPYIYSVFYVHTHTGTPMIRSLHLEGHIDPETFFREEEFFLGHHVMICPVSEPGKSTRRMYLTAGQWYNYWTDQLIDGGLEITVDTPLHQIPIFVRQGAIIPKQPKMQYVDEFVFDELTLECYKPFELTHSTVYEDSGDGYDYLSTEGHVLKSFDSDFVLDTWIITQSAEGSYESTYQSYALRLHGLHQLPAQLLVDNEDHLAQAKYENGVVILYVKKDFKKIEIK</sequence>
<evidence type="ECO:0000259" key="5">
    <source>
        <dbReference type="Pfam" id="PF01055"/>
    </source>
</evidence>
<dbReference type="InterPro" id="IPR033403">
    <property type="entry name" value="DUF5110"/>
</dbReference>
<dbReference type="InterPro" id="IPR000322">
    <property type="entry name" value="Glyco_hydro_31_TIM"/>
</dbReference>
<protein>
    <submittedName>
        <fullName evidence="9">DUF4968 domain-containing protein</fullName>
    </submittedName>
</protein>
<dbReference type="InterPro" id="IPR030458">
    <property type="entry name" value="Glyco_hydro_31_AS"/>
</dbReference>
<evidence type="ECO:0000256" key="1">
    <source>
        <dbReference type="ARBA" id="ARBA00007806"/>
    </source>
</evidence>
<dbReference type="InterPro" id="IPR011013">
    <property type="entry name" value="Gal_mutarotase_sf_dom"/>
</dbReference>
<reference evidence="9" key="1">
    <citation type="submission" date="2022-10" db="EMBL/GenBank/DDBJ databases">
        <title>Comparative genomics and taxonomic characterization of three novel marine species of genus Reichenbachiella exhibiting antioxidant and polysaccharide degradation activities.</title>
        <authorList>
            <person name="Muhammad N."/>
            <person name="Lee Y.-J."/>
            <person name="Ko J."/>
            <person name="Kim S.-G."/>
        </authorList>
    </citation>
    <scope>NUCLEOTIDE SEQUENCE</scope>
    <source>
        <strain evidence="9">Wsw4-B4</strain>
    </source>
</reference>
<feature type="domain" description="Glycoside hydrolase family 31 N-terminal" evidence="6">
    <location>
        <begin position="56"/>
        <end position="227"/>
    </location>
</feature>
<feature type="domain" description="Glycoside hydrolase family 31 TIM barrel" evidence="5">
    <location>
        <begin position="269"/>
        <end position="593"/>
    </location>
</feature>
<dbReference type="SUPFAM" id="SSF51011">
    <property type="entry name" value="Glycosyl hydrolase domain"/>
    <property type="match status" value="1"/>
</dbReference>
<dbReference type="CDD" id="cd06604">
    <property type="entry name" value="GH31_glucosidase_II_MalA"/>
    <property type="match status" value="1"/>
</dbReference>
<proteinExistence type="inferred from homology"/>